<dbReference type="AlphaFoldDB" id="A0A6M3XDH3"/>
<sequence length="168" mass="17611">MLVGVGRVGGVGRSAGKVGAAAKTYADFVAHITGLATEGSVTWGVNMPTTVIGGYRTTAATAAGTMTGSTWQNVYKGDAAAPCRMVQHGLPDEATFLAQVAAGRQIFYRISSGTAPASYAGVFRNGYSSSSSTTIFATRRVDELLYWDGARAQRMQPFLGLGPTPYDW</sequence>
<evidence type="ECO:0008006" key="2">
    <source>
        <dbReference type="Google" id="ProtNLM"/>
    </source>
</evidence>
<reference evidence="1" key="1">
    <citation type="submission" date="2020-03" db="EMBL/GenBank/DDBJ databases">
        <title>The deep terrestrial virosphere.</title>
        <authorList>
            <person name="Holmfeldt K."/>
            <person name="Nilsson E."/>
            <person name="Simone D."/>
            <person name="Lopez-Fernandez M."/>
            <person name="Wu X."/>
            <person name="de Brujin I."/>
            <person name="Lundin D."/>
            <person name="Andersson A."/>
            <person name="Bertilsson S."/>
            <person name="Dopson M."/>
        </authorList>
    </citation>
    <scope>NUCLEOTIDE SEQUENCE</scope>
    <source>
        <strain evidence="1">TM448B00361</strain>
    </source>
</reference>
<protein>
    <recommendedName>
        <fullName evidence="2">Tail protein</fullName>
    </recommendedName>
</protein>
<proteinExistence type="predicted"/>
<gene>
    <name evidence="1" type="ORF">TM448B00361_0002</name>
</gene>
<evidence type="ECO:0000313" key="1">
    <source>
        <dbReference type="EMBL" id="QJH95213.1"/>
    </source>
</evidence>
<organism evidence="1">
    <name type="scientific">viral metagenome</name>
    <dbReference type="NCBI Taxonomy" id="1070528"/>
    <lineage>
        <taxon>unclassified sequences</taxon>
        <taxon>metagenomes</taxon>
        <taxon>organismal metagenomes</taxon>
    </lineage>
</organism>
<dbReference type="EMBL" id="MT144615">
    <property type="protein sequence ID" value="QJH95213.1"/>
    <property type="molecule type" value="Genomic_DNA"/>
</dbReference>
<accession>A0A6M3XDH3</accession>
<name>A0A6M3XDH3_9ZZZZ</name>